<dbReference type="AlphaFoldDB" id="A0A0W0TNX6"/>
<dbReference type="PIRSF" id="PIRSF003078">
    <property type="entry name" value="GidB"/>
    <property type="match status" value="1"/>
</dbReference>
<evidence type="ECO:0000256" key="5">
    <source>
        <dbReference type="ARBA" id="ARBA00022691"/>
    </source>
</evidence>
<dbReference type="PANTHER" id="PTHR31760:SF0">
    <property type="entry name" value="S-ADENOSYL-L-METHIONINE-DEPENDENT METHYLTRANSFERASES SUPERFAMILY PROTEIN"/>
    <property type="match status" value="1"/>
</dbReference>
<evidence type="ECO:0000256" key="1">
    <source>
        <dbReference type="ARBA" id="ARBA00022490"/>
    </source>
</evidence>
<dbReference type="Pfam" id="PF02527">
    <property type="entry name" value="GidB"/>
    <property type="match status" value="1"/>
</dbReference>
<dbReference type="SUPFAM" id="SSF53335">
    <property type="entry name" value="S-adenosyl-L-methionine-dependent methyltransferases"/>
    <property type="match status" value="1"/>
</dbReference>
<dbReference type="STRING" id="45065.Lgee_1945"/>
<accession>A0A0W0TNX6</accession>
<dbReference type="HAMAP" id="MF_00074">
    <property type="entry name" value="16SrRNA_methyltr_G"/>
    <property type="match status" value="1"/>
</dbReference>
<dbReference type="OrthoDB" id="9808773at2"/>
<protein>
    <recommendedName>
        <fullName evidence="6">Ribosomal RNA small subunit methyltransferase G</fullName>
        <ecNumber evidence="6">2.1.1.170</ecNumber>
    </recommendedName>
    <alternativeName>
        <fullName evidence="6">16S rRNA 7-methylguanosine methyltransferase</fullName>
        <shortName evidence="6">16S rRNA m7G methyltransferase</shortName>
    </alternativeName>
</protein>
<name>A0A0W0TNX6_9GAMM</name>
<dbReference type="NCBIfam" id="TIGR00138">
    <property type="entry name" value="rsmG_gidB"/>
    <property type="match status" value="1"/>
</dbReference>
<feature type="binding site" evidence="6">
    <location>
        <position position="138"/>
    </location>
    <ligand>
        <name>S-adenosyl-L-methionine</name>
        <dbReference type="ChEBI" id="CHEBI:59789"/>
    </ligand>
</feature>
<dbReference type="GO" id="GO:0070043">
    <property type="term" value="F:rRNA (guanine-N7-)-methyltransferase activity"/>
    <property type="evidence" value="ECO:0007669"/>
    <property type="project" value="UniProtKB-UniRule"/>
</dbReference>
<comment type="similarity">
    <text evidence="6">Belongs to the methyltransferase superfamily. RNA methyltransferase RsmG family.</text>
</comment>
<sequence length="206" mass="22912">MTAETLLSQGLSALGLSQDPAPWLTWAQLLLHWNRAYNLTAIDQLEEVVSHHILDSLAILPMIQGRRIIDVGSGAGLPGLMLAIARPDWNITLLDGNGKKTRFLQEARRVLKLANVSVVHARAQAWQADVRFDTVTCRALCTIEELLDWTRHLVADDGQWLAMKGRPTDEELAAIPAAFEITRYRVPGLDAERSVIRIHNGNQESP</sequence>
<dbReference type="EMBL" id="LNYC01000072">
    <property type="protein sequence ID" value="KTC97284.1"/>
    <property type="molecule type" value="Genomic_DNA"/>
</dbReference>
<dbReference type="Proteomes" id="UP000054785">
    <property type="component" value="Unassembled WGS sequence"/>
</dbReference>
<keyword evidence="5 6" id="KW-0949">S-adenosyl-L-methionine</keyword>
<proteinExistence type="inferred from homology"/>
<feature type="binding site" evidence="6">
    <location>
        <begin position="123"/>
        <end position="124"/>
    </location>
    <ligand>
        <name>S-adenosyl-L-methionine</name>
        <dbReference type="ChEBI" id="CHEBI:59789"/>
    </ligand>
</feature>
<keyword evidence="4 6" id="KW-0808">Transferase</keyword>
<dbReference type="InterPro" id="IPR003682">
    <property type="entry name" value="rRNA_ssu_MeTfrase_G"/>
</dbReference>
<keyword evidence="8" id="KW-1185">Reference proteome</keyword>
<evidence type="ECO:0000256" key="2">
    <source>
        <dbReference type="ARBA" id="ARBA00022552"/>
    </source>
</evidence>
<feature type="binding site" evidence="6">
    <location>
        <position position="77"/>
    </location>
    <ligand>
        <name>S-adenosyl-L-methionine</name>
        <dbReference type="ChEBI" id="CHEBI:59789"/>
    </ligand>
</feature>
<comment type="catalytic activity">
    <reaction evidence="6">
        <text>guanosine(527) in 16S rRNA + S-adenosyl-L-methionine = N(7)-methylguanosine(527) in 16S rRNA + S-adenosyl-L-homocysteine</text>
        <dbReference type="Rhea" id="RHEA:42732"/>
        <dbReference type="Rhea" id="RHEA-COMP:10209"/>
        <dbReference type="Rhea" id="RHEA-COMP:10210"/>
        <dbReference type="ChEBI" id="CHEBI:57856"/>
        <dbReference type="ChEBI" id="CHEBI:59789"/>
        <dbReference type="ChEBI" id="CHEBI:74269"/>
        <dbReference type="ChEBI" id="CHEBI:74480"/>
        <dbReference type="EC" id="2.1.1.170"/>
    </reaction>
</comment>
<evidence type="ECO:0000256" key="3">
    <source>
        <dbReference type="ARBA" id="ARBA00022603"/>
    </source>
</evidence>
<keyword evidence="3 6" id="KW-0489">Methyltransferase</keyword>
<reference evidence="7 8" key="1">
    <citation type="submission" date="2015-11" db="EMBL/GenBank/DDBJ databases">
        <title>Genomic analysis of 38 Legionella species identifies large and diverse effector repertoires.</title>
        <authorList>
            <person name="Burstein D."/>
            <person name="Amaro F."/>
            <person name="Zusman T."/>
            <person name="Lifshitz Z."/>
            <person name="Cohen O."/>
            <person name="Gilbert J.A."/>
            <person name="Pupko T."/>
            <person name="Shuman H.A."/>
            <person name="Segal G."/>
        </authorList>
    </citation>
    <scope>NUCLEOTIDE SEQUENCE [LARGE SCALE GENOMIC DNA]</scope>
    <source>
        <strain evidence="7 8">ATCC 49504</strain>
    </source>
</reference>
<dbReference type="PATRIC" id="fig|45065.4.peg.2111"/>
<evidence type="ECO:0000313" key="7">
    <source>
        <dbReference type="EMBL" id="KTC97284.1"/>
    </source>
</evidence>
<dbReference type="Gene3D" id="3.40.50.150">
    <property type="entry name" value="Vaccinia Virus protein VP39"/>
    <property type="match status" value="1"/>
</dbReference>
<dbReference type="GO" id="GO:0005829">
    <property type="term" value="C:cytosol"/>
    <property type="evidence" value="ECO:0007669"/>
    <property type="project" value="TreeGrafter"/>
</dbReference>
<keyword evidence="1 6" id="KW-0963">Cytoplasm</keyword>
<dbReference type="CDD" id="cd02440">
    <property type="entry name" value="AdoMet_MTases"/>
    <property type="match status" value="1"/>
</dbReference>
<comment type="caution">
    <text evidence="7">The sequence shown here is derived from an EMBL/GenBank/DDBJ whole genome shotgun (WGS) entry which is preliminary data.</text>
</comment>
<keyword evidence="2 6" id="KW-0698">rRNA processing</keyword>
<dbReference type="InterPro" id="IPR029063">
    <property type="entry name" value="SAM-dependent_MTases_sf"/>
</dbReference>
<comment type="subcellular location">
    <subcellularLocation>
        <location evidence="6">Cytoplasm</location>
    </subcellularLocation>
</comment>
<dbReference type="PANTHER" id="PTHR31760">
    <property type="entry name" value="S-ADENOSYL-L-METHIONINE-DEPENDENT METHYLTRANSFERASES SUPERFAMILY PROTEIN"/>
    <property type="match status" value="1"/>
</dbReference>
<comment type="function">
    <text evidence="6">Specifically methylates the N7 position of guanine in position 527 of 16S rRNA.</text>
</comment>
<evidence type="ECO:0000256" key="4">
    <source>
        <dbReference type="ARBA" id="ARBA00022679"/>
    </source>
</evidence>
<evidence type="ECO:0000256" key="6">
    <source>
        <dbReference type="HAMAP-Rule" id="MF_00074"/>
    </source>
</evidence>
<feature type="binding site" evidence="6">
    <location>
        <position position="72"/>
    </location>
    <ligand>
        <name>S-adenosyl-L-methionine</name>
        <dbReference type="ChEBI" id="CHEBI:59789"/>
    </ligand>
</feature>
<organism evidence="7 8">
    <name type="scientific">Legionella geestiana</name>
    <dbReference type="NCBI Taxonomy" id="45065"/>
    <lineage>
        <taxon>Bacteria</taxon>
        <taxon>Pseudomonadati</taxon>
        <taxon>Pseudomonadota</taxon>
        <taxon>Gammaproteobacteria</taxon>
        <taxon>Legionellales</taxon>
        <taxon>Legionellaceae</taxon>
        <taxon>Legionella</taxon>
    </lineage>
</organism>
<gene>
    <name evidence="7" type="primary">gidB</name>
    <name evidence="6" type="synonym">rsmG</name>
    <name evidence="7" type="ORF">Lgee_1945</name>
</gene>
<dbReference type="RefSeq" id="WP_028385605.1">
    <property type="nucleotide sequence ID" value="NZ_CAAAHN010000002.1"/>
</dbReference>
<evidence type="ECO:0000313" key="8">
    <source>
        <dbReference type="Proteomes" id="UP000054785"/>
    </source>
</evidence>
<dbReference type="EC" id="2.1.1.170" evidence="6"/>
<comment type="caution">
    <text evidence="6">Lacks conserved residue(s) required for the propagation of feature annotation.</text>
</comment>